<name>A0AAN6U6Z0_9PEZI</name>
<evidence type="ECO:0000256" key="3">
    <source>
        <dbReference type="SAM" id="MobiDB-lite"/>
    </source>
</evidence>
<feature type="domain" description="NDT80" evidence="4">
    <location>
        <begin position="81"/>
        <end position="321"/>
    </location>
</feature>
<feature type="compositionally biased region" description="Low complexity" evidence="3">
    <location>
        <begin position="459"/>
        <end position="482"/>
    </location>
</feature>
<dbReference type="Pfam" id="PF05224">
    <property type="entry name" value="NDT80_PhoG"/>
    <property type="match status" value="1"/>
</dbReference>
<feature type="compositionally biased region" description="Polar residues" evidence="3">
    <location>
        <begin position="374"/>
        <end position="395"/>
    </location>
</feature>
<dbReference type="Proteomes" id="UP001302602">
    <property type="component" value="Unassembled WGS sequence"/>
</dbReference>
<dbReference type="SUPFAM" id="SSF49417">
    <property type="entry name" value="p53-like transcription factors"/>
    <property type="match status" value="1"/>
</dbReference>
<dbReference type="EMBL" id="MU853224">
    <property type="protein sequence ID" value="KAK4127319.1"/>
    <property type="molecule type" value="Genomic_DNA"/>
</dbReference>
<dbReference type="InterPro" id="IPR037141">
    <property type="entry name" value="NDT80_DNA-bd_dom_sf"/>
</dbReference>
<evidence type="ECO:0000313" key="6">
    <source>
        <dbReference type="Proteomes" id="UP001302602"/>
    </source>
</evidence>
<feature type="compositionally biased region" description="Gly residues" evidence="3">
    <location>
        <begin position="483"/>
        <end position="494"/>
    </location>
</feature>
<gene>
    <name evidence="5" type="ORF">N657DRAFT_704288</name>
</gene>
<evidence type="ECO:0000313" key="5">
    <source>
        <dbReference type="EMBL" id="KAK4127319.1"/>
    </source>
</evidence>
<evidence type="ECO:0000256" key="1">
    <source>
        <dbReference type="ARBA" id="ARBA00023125"/>
    </source>
</evidence>
<evidence type="ECO:0000259" key="4">
    <source>
        <dbReference type="PROSITE" id="PS51517"/>
    </source>
</evidence>
<dbReference type="InterPro" id="IPR024061">
    <property type="entry name" value="NDT80_DNA-bd_dom"/>
</dbReference>
<feature type="compositionally biased region" description="Polar residues" evidence="3">
    <location>
        <begin position="413"/>
        <end position="423"/>
    </location>
</feature>
<dbReference type="PANTHER" id="PTHR35144:SF1">
    <property type="entry name" value="PROTEIN PACG"/>
    <property type="match status" value="1"/>
</dbReference>
<dbReference type="PANTHER" id="PTHR35144">
    <property type="entry name" value="MEIOSIS-SPECIFIC TRANSCRIPTION FACTOR NDT80"/>
    <property type="match status" value="1"/>
</dbReference>
<dbReference type="GO" id="GO:0051321">
    <property type="term" value="P:meiotic cell cycle"/>
    <property type="evidence" value="ECO:0007669"/>
    <property type="project" value="TreeGrafter"/>
</dbReference>
<reference evidence="5" key="1">
    <citation type="journal article" date="2023" name="Mol. Phylogenet. Evol.">
        <title>Genome-scale phylogeny and comparative genomics of the fungal order Sordariales.</title>
        <authorList>
            <person name="Hensen N."/>
            <person name="Bonometti L."/>
            <person name="Westerberg I."/>
            <person name="Brannstrom I.O."/>
            <person name="Guillou S."/>
            <person name="Cros-Aarteil S."/>
            <person name="Calhoun S."/>
            <person name="Haridas S."/>
            <person name="Kuo A."/>
            <person name="Mondo S."/>
            <person name="Pangilinan J."/>
            <person name="Riley R."/>
            <person name="LaButti K."/>
            <person name="Andreopoulos B."/>
            <person name="Lipzen A."/>
            <person name="Chen C."/>
            <person name="Yan M."/>
            <person name="Daum C."/>
            <person name="Ng V."/>
            <person name="Clum A."/>
            <person name="Steindorff A."/>
            <person name="Ohm R.A."/>
            <person name="Martin F."/>
            <person name="Silar P."/>
            <person name="Natvig D.O."/>
            <person name="Lalanne C."/>
            <person name="Gautier V."/>
            <person name="Ament-Velasquez S.L."/>
            <person name="Kruys A."/>
            <person name="Hutchinson M.I."/>
            <person name="Powell A.J."/>
            <person name="Barry K."/>
            <person name="Miller A.N."/>
            <person name="Grigoriev I.V."/>
            <person name="Debuchy R."/>
            <person name="Gladieux P."/>
            <person name="Hiltunen Thoren M."/>
            <person name="Johannesson H."/>
        </authorList>
    </citation>
    <scope>NUCLEOTIDE SEQUENCE</scope>
    <source>
        <strain evidence="5">CBS 731.68</strain>
    </source>
</reference>
<dbReference type="GO" id="GO:0045944">
    <property type="term" value="P:positive regulation of transcription by RNA polymerase II"/>
    <property type="evidence" value="ECO:0007669"/>
    <property type="project" value="TreeGrafter"/>
</dbReference>
<sequence length="560" mass="60532">MASFNPMPALSSGATTGQDATMAMTAPDMDSSNFMAFDDSLLDPVGIAQMPFTPNPYDFETFSTTFEDPFSYPARPFEGAGISVPDADAYNIDPQSPPDLDNKLLGFGAPIPGKATLLTDSGQYVEPSMTGELYGMFFVAEDVFGADSSTAGRPLELTCYRRNLWQISGQITLPRHVTQYVDDQGRRAAVVELAASITAVESIEGRVAEMITIPWRGGNPPLGAEETKVVSAPPVLPLDFGGGGQEVDGGNRVSVPVAWKRLQFKHATANNGRRKGLQQHYVVQINLLVKSKGGEYIKVAEIQSGPVIVRGRSPRNFDNRKEVPLGDKRPLERRHTDGSGGKQQQRQDEGDPAQKLQRYNSMGNQSPADWATPYPSTTPNQQHASKKQAITSPSLNRPPVPSWGSLDSAGNPKRTNSQMSNPISTANNTSHRNSSSSSATGPQPIPLNLNSSEDERSPPNRSSSNDSSQSPQLAKSSMLLSTGGTGLTGQGGQVGAVRNPLASPPETEDMLYEYFPLSLDDWMPPVDAIYRPHVVHHTIVPPEVKAQQIRSKAKRYFAAE</sequence>
<dbReference type="GO" id="GO:0003700">
    <property type="term" value="F:DNA-binding transcription factor activity"/>
    <property type="evidence" value="ECO:0007669"/>
    <property type="project" value="UniProtKB-UniRule"/>
</dbReference>
<dbReference type="AlphaFoldDB" id="A0AAN6U6Z0"/>
<dbReference type="InterPro" id="IPR052605">
    <property type="entry name" value="Fungal_trans_regulator"/>
</dbReference>
<dbReference type="GeneID" id="87834148"/>
<evidence type="ECO:0000256" key="2">
    <source>
        <dbReference type="PROSITE-ProRule" id="PRU00850"/>
    </source>
</evidence>
<feature type="compositionally biased region" description="Polar residues" evidence="3">
    <location>
        <begin position="357"/>
        <end position="367"/>
    </location>
</feature>
<reference evidence="5" key="2">
    <citation type="submission" date="2023-05" db="EMBL/GenBank/DDBJ databases">
        <authorList>
            <consortium name="Lawrence Berkeley National Laboratory"/>
            <person name="Steindorff A."/>
            <person name="Hensen N."/>
            <person name="Bonometti L."/>
            <person name="Westerberg I."/>
            <person name="Brannstrom I.O."/>
            <person name="Guillou S."/>
            <person name="Cros-Aarteil S."/>
            <person name="Calhoun S."/>
            <person name="Haridas S."/>
            <person name="Kuo A."/>
            <person name="Mondo S."/>
            <person name="Pangilinan J."/>
            <person name="Riley R."/>
            <person name="Labutti K."/>
            <person name="Andreopoulos B."/>
            <person name="Lipzen A."/>
            <person name="Chen C."/>
            <person name="Yanf M."/>
            <person name="Daum C."/>
            <person name="Ng V."/>
            <person name="Clum A."/>
            <person name="Ohm R."/>
            <person name="Martin F."/>
            <person name="Silar P."/>
            <person name="Natvig D."/>
            <person name="Lalanne C."/>
            <person name="Gautier V."/>
            <person name="Ament-Velasquez S.L."/>
            <person name="Kruys A."/>
            <person name="Hutchinson M.I."/>
            <person name="Powell A.J."/>
            <person name="Barry K."/>
            <person name="Miller A.N."/>
            <person name="Grigoriev I.V."/>
            <person name="Debuchy R."/>
            <person name="Gladieux P."/>
            <person name="Thoren M.H."/>
            <person name="Johannesson H."/>
        </authorList>
    </citation>
    <scope>NUCLEOTIDE SEQUENCE</scope>
    <source>
        <strain evidence="5">CBS 731.68</strain>
    </source>
</reference>
<dbReference type="InterPro" id="IPR008967">
    <property type="entry name" value="p53-like_TF_DNA-bd_sf"/>
</dbReference>
<dbReference type="GO" id="GO:0000228">
    <property type="term" value="C:nuclear chromosome"/>
    <property type="evidence" value="ECO:0007669"/>
    <property type="project" value="TreeGrafter"/>
</dbReference>
<dbReference type="Gene3D" id="2.60.40.1390">
    <property type="entry name" value="NDT80 DNA-binding domain"/>
    <property type="match status" value="1"/>
</dbReference>
<feature type="compositionally biased region" description="Basic and acidic residues" evidence="3">
    <location>
        <begin position="315"/>
        <end position="337"/>
    </location>
</feature>
<keyword evidence="6" id="KW-1185">Reference proteome</keyword>
<protein>
    <submittedName>
        <fullName evidence="5">P53-like transcription factor</fullName>
    </submittedName>
</protein>
<feature type="compositionally biased region" description="Low complexity" evidence="3">
    <location>
        <begin position="424"/>
        <end position="440"/>
    </location>
</feature>
<dbReference type="GO" id="GO:0003677">
    <property type="term" value="F:DNA binding"/>
    <property type="evidence" value="ECO:0007669"/>
    <property type="project" value="UniProtKB-KW"/>
</dbReference>
<comment type="caution">
    <text evidence="5">The sequence shown here is derived from an EMBL/GenBank/DDBJ whole genome shotgun (WGS) entry which is preliminary data.</text>
</comment>
<feature type="region of interest" description="Disordered" evidence="3">
    <location>
        <begin position="309"/>
        <end position="505"/>
    </location>
</feature>
<feature type="DNA-binding region" description="NDT80" evidence="2">
    <location>
        <begin position="81"/>
        <end position="321"/>
    </location>
</feature>
<accession>A0AAN6U6Z0</accession>
<keyword evidence="1 2" id="KW-0238">DNA-binding</keyword>
<dbReference type="RefSeq" id="XP_062651090.1">
    <property type="nucleotide sequence ID" value="XM_062797377.1"/>
</dbReference>
<organism evidence="5 6">
    <name type="scientific">Parathielavia appendiculata</name>
    <dbReference type="NCBI Taxonomy" id="2587402"/>
    <lineage>
        <taxon>Eukaryota</taxon>
        <taxon>Fungi</taxon>
        <taxon>Dikarya</taxon>
        <taxon>Ascomycota</taxon>
        <taxon>Pezizomycotina</taxon>
        <taxon>Sordariomycetes</taxon>
        <taxon>Sordariomycetidae</taxon>
        <taxon>Sordariales</taxon>
        <taxon>Chaetomiaceae</taxon>
        <taxon>Parathielavia</taxon>
    </lineage>
</organism>
<dbReference type="PROSITE" id="PS51517">
    <property type="entry name" value="NDT80"/>
    <property type="match status" value="1"/>
</dbReference>
<proteinExistence type="predicted"/>